<dbReference type="EMBL" id="VORY01000017">
    <property type="protein sequence ID" value="TXD92741.1"/>
    <property type="molecule type" value="Genomic_DNA"/>
</dbReference>
<evidence type="ECO:0000313" key="3">
    <source>
        <dbReference type="EMBL" id="TXD92741.1"/>
    </source>
</evidence>
<evidence type="ECO:0000256" key="1">
    <source>
        <dbReference type="ARBA" id="ARBA00006865"/>
    </source>
</evidence>
<dbReference type="SUPFAM" id="SSF49899">
    <property type="entry name" value="Concanavalin A-like lectins/glucanases"/>
    <property type="match status" value="1"/>
</dbReference>
<protein>
    <submittedName>
        <fullName evidence="3">Glycoside hydrolase family 16 protein</fullName>
    </submittedName>
</protein>
<gene>
    <name evidence="3" type="ORF">ES724_12480</name>
</gene>
<dbReference type="Pfam" id="PF00722">
    <property type="entry name" value="Glyco_hydro_16"/>
    <property type="match status" value="1"/>
</dbReference>
<dbReference type="PANTHER" id="PTHR10963:SF55">
    <property type="entry name" value="GLYCOSIDE HYDROLASE FAMILY 16 PROTEIN"/>
    <property type="match status" value="1"/>
</dbReference>
<organism evidence="3 4">
    <name type="scientific">Gillisia hiemivivida</name>
    <dbReference type="NCBI Taxonomy" id="291190"/>
    <lineage>
        <taxon>Bacteria</taxon>
        <taxon>Pseudomonadati</taxon>
        <taxon>Bacteroidota</taxon>
        <taxon>Flavobacteriia</taxon>
        <taxon>Flavobacteriales</taxon>
        <taxon>Flavobacteriaceae</taxon>
        <taxon>Gillisia</taxon>
    </lineage>
</organism>
<proteinExistence type="inferred from homology"/>
<accession>A0A5C6ZPQ5</accession>
<dbReference type="PROSITE" id="PS51762">
    <property type="entry name" value="GH16_2"/>
    <property type="match status" value="1"/>
</dbReference>
<comment type="similarity">
    <text evidence="1">Belongs to the glycosyl hydrolase 16 family.</text>
</comment>
<dbReference type="AlphaFoldDB" id="A0A5C6ZPQ5"/>
<dbReference type="CDD" id="cd08023">
    <property type="entry name" value="GH16_laminarinase_like"/>
    <property type="match status" value="1"/>
</dbReference>
<evidence type="ECO:0000313" key="4">
    <source>
        <dbReference type="Proteomes" id="UP000321367"/>
    </source>
</evidence>
<dbReference type="InterPro" id="IPR000757">
    <property type="entry name" value="Beta-glucanase-like"/>
</dbReference>
<dbReference type="InterPro" id="IPR013320">
    <property type="entry name" value="ConA-like_dom_sf"/>
</dbReference>
<evidence type="ECO:0000259" key="2">
    <source>
        <dbReference type="PROSITE" id="PS51762"/>
    </source>
</evidence>
<sequence>MSKYLYFIILISTTMISQNRNLEWTEEFNGKKINTDIWNFKKGLGHNNEEQYYTSRAKNIRIEEGMLIIEARKEKFKGSKYTSARINTIGNKLFKYGRIEIRAKLSEGKGTWPAIWMLGENRQRDGYPASGEIDIMEHVGKSPTEIHGAIHYPELDNKKLNSSVSSFEIPSSKDGFHRYAIEWDQKSINYFIDEQLFHCFTIEDAEREGRENIFKKPFYLIINLALGGNWAGEIDDSIFPARFYVDYVRYYQ</sequence>
<dbReference type="GO" id="GO:0004553">
    <property type="term" value="F:hydrolase activity, hydrolyzing O-glycosyl compounds"/>
    <property type="evidence" value="ECO:0007669"/>
    <property type="project" value="InterPro"/>
</dbReference>
<name>A0A5C6ZPQ5_9FLAO</name>
<comment type="caution">
    <text evidence="3">The sequence shown here is derived from an EMBL/GenBank/DDBJ whole genome shotgun (WGS) entry which is preliminary data.</text>
</comment>
<dbReference type="GO" id="GO:0005975">
    <property type="term" value="P:carbohydrate metabolic process"/>
    <property type="evidence" value="ECO:0007669"/>
    <property type="project" value="InterPro"/>
</dbReference>
<keyword evidence="4" id="KW-1185">Reference proteome</keyword>
<dbReference type="Proteomes" id="UP000321367">
    <property type="component" value="Unassembled WGS sequence"/>
</dbReference>
<dbReference type="InterPro" id="IPR050546">
    <property type="entry name" value="Glycosyl_Hydrlase_16"/>
</dbReference>
<dbReference type="Gene3D" id="2.60.120.200">
    <property type="match status" value="1"/>
</dbReference>
<dbReference type="OrthoDB" id="9809583at2"/>
<reference evidence="3 4" key="1">
    <citation type="submission" date="2019-08" db="EMBL/GenBank/DDBJ databases">
        <title>Genome sequence of Gillisia hiemivivida IC154 (type strain).</title>
        <authorList>
            <person name="Bowman J.P."/>
        </authorList>
    </citation>
    <scope>NUCLEOTIDE SEQUENCE [LARGE SCALE GENOMIC DNA]</scope>
    <source>
        <strain evidence="3 4">IC154</strain>
    </source>
</reference>
<dbReference type="RefSeq" id="WP_146933416.1">
    <property type="nucleotide sequence ID" value="NZ_CBCSHZ010000016.1"/>
</dbReference>
<feature type="domain" description="GH16" evidence="2">
    <location>
        <begin position="22"/>
        <end position="252"/>
    </location>
</feature>
<dbReference type="PANTHER" id="PTHR10963">
    <property type="entry name" value="GLYCOSYL HYDROLASE-RELATED"/>
    <property type="match status" value="1"/>
</dbReference>
<keyword evidence="3" id="KW-0378">Hydrolase</keyword>